<keyword evidence="8" id="KW-1185">Reference proteome</keyword>
<feature type="transmembrane region" description="Helical" evidence="6">
    <location>
        <begin position="415"/>
        <end position="436"/>
    </location>
</feature>
<reference evidence="7" key="1">
    <citation type="submission" date="2021-08" db="EMBL/GenBank/DDBJ databases">
        <title>Flavobacterium sp. strain CC-SYL302.</title>
        <authorList>
            <person name="Lin S.-Y."/>
            <person name="Lee T.-H."/>
            <person name="Young C.-C."/>
        </authorList>
    </citation>
    <scope>NUCLEOTIDE SEQUENCE</scope>
    <source>
        <strain evidence="7">CC-SYL302</strain>
    </source>
</reference>
<comment type="subcellular location">
    <subcellularLocation>
        <location evidence="1">Membrane</location>
        <topology evidence="1">Multi-pass membrane protein</topology>
    </subcellularLocation>
</comment>
<feature type="transmembrane region" description="Helical" evidence="6">
    <location>
        <begin position="31"/>
        <end position="54"/>
    </location>
</feature>
<evidence type="ECO:0000256" key="4">
    <source>
        <dbReference type="ARBA" id="ARBA00022989"/>
    </source>
</evidence>
<evidence type="ECO:0000256" key="5">
    <source>
        <dbReference type="ARBA" id="ARBA00023136"/>
    </source>
</evidence>
<dbReference type="Gene3D" id="1.20.1740.10">
    <property type="entry name" value="Amino acid/polyamine transporter I"/>
    <property type="match status" value="1"/>
</dbReference>
<organism evidence="7 8">
    <name type="scientific">Flavobacterium agricola</name>
    <dbReference type="NCBI Taxonomy" id="2870839"/>
    <lineage>
        <taxon>Bacteria</taxon>
        <taxon>Pseudomonadati</taxon>
        <taxon>Bacteroidota</taxon>
        <taxon>Flavobacteriia</taxon>
        <taxon>Flavobacteriales</taxon>
        <taxon>Flavobacteriaceae</taxon>
        <taxon>Flavobacterium</taxon>
    </lineage>
</organism>
<feature type="transmembrane region" description="Helical" evidence="6">
    <location>
        <begin position="263"/>
        <end position="287"/>
    </location>
</feature>
<protein>
    <submittedName>
        <fullName evidence="7">Amino acid permease</fullName>
    </submittedName>
</protein>
<evidence type="ECO:0000256" key="3">
    <source>
        <dbReference type="ARBA" id="ARBA00022692"/>
    </source>
</evidence>
<feature type="transmembrane region" description="Helical" evidence="6">
    <location>
        <begin position="184"/>
        <end position="203"/>
    </location>
</feature>
<keyword evidence="3 6" id="KW-0812">Transmembrane</keyword>
<gene>
    <name evidence="7" type="ORF">K5I29_13145</name>
</gene>
<feature type="transmembrane region" description="Helical" evidence="6">
    <location>
        <begin position="223"/>
        <end position="242"/>
    </location>
</feature>
<feature type="transmembrane region" description="Helical" evidence="6">
    <location>
        <begin position="154"/>
        <end position="172"/>
    </location>
</feature>
<keyword evidence="4 6" id="KW-1133">Transmembrane helix</keyword>
<dbReference type="RefSeq" id="WP_264433829.1">
    <property type="nucleotide sequence ID" value="NZ_CP081495.1"/>
</dbReference>
<feature type="transmembrane region" description="Helical" evidence="6">
    <location>
        <begin position="385"/>
        <end position="403"/>
    </location>
</feature>
<evidence type="ECO:0000256" key="1">
    <source>
        <dbReference type="ARBA" id="ARBA00004141"/>
    </source>
</evidence>
<dbReference type="Proteomes" id="UP001163328">
    <property type="component" value="Chromosome"/>
</dbReference>
<feature type="transmembrane region" description="Helical" evidence="6">
    <location>
        <begin position="103"/>
        <end position="127"/>
    </location>
</feature>
<dbReference type="Pfam" id="PF13520">
    <property type="entry name" value="AA_permease_2"/>
    <property type="match status" value="1"/>
</dbReference>
<accession>A0ABY6M1S4</accession>
<sequence length="468" mass="50805">MSIWRVKKLDSLIQESIETENSLKRTLSAGALVALGVGAIIGAGLFSLTGIAAAEHAGPAVTLSFVLAALACAFAGLCYAEFASMIPVAGSAYTYSYATMGEFIAWIIGWDLVLEYALAAATVSVSWSAYLNELLNSFNIHLPFEFINSPSDGGYVNLPAILIVCLLSLFLLRGTKESAIVNNILVVIKVAVVILFIVLGWKFMTPANHEPFIPANTGVRGEFGWSGIAAGAALLFFAFVGFDAVSTAAQEAKNPQKGMPIGILGSLVVCTLLYVLFSYVMTGLVPFTTFKDDASPAITAFRVTGYSWIQTMLNIAILAGYTSVILVMLLGQSRVFYSMSNDGLLPKFFSDIHPKFKTPWKTNIFFLIFVSLFAGFVPIKELGHMVSIGTLFAFTLVCIGIIIMRKRLPDATRKFKVPFVPLIPILGALVCVFLMSSLDIQSWLRLAIWLALGIIIYFMYGKKHSKLN</sequence>
<evidence type="ECO:0000313" key="8">
    <source>
        <dbReference type="Proteomes" id="UP001163328"/>
    </source>
</evidence>
<keyword evidence="2" id="KW-0813">Transport</keyword>
<evidence type="ECO:0000256" key="2">
    <source>
        <dbReference type="ARBA" id="ARBA00022448"/>
    </source>
</evidence>
<feature type="transmembrane region" description="Helical" evidence="6">
    <location>
        <begin position="442"/>
        <end position="460"/>
    </location>
</feature>
<dbReference type="PANTHER" id="PTHR43243:SF4">
    <property type="entry name" value="CATIONIC AMINO ACID TRANSPORTER 4"/>
    <property type="match status" value="1"/>
</dbReference>
<feature type="transmembrane region" description="Helical" evidence="6">
    <location>
        <begin position="307"/>
        <end position="330"/>
    </location>
</feature>
<dbReference type="PANTHER" id="PTHR43243">
    <property type="entry name" value="INNER MEMBRANE TRANSPORTER YGJI-RELATED"/>
    <property type="match status" value="1"/>
</dbReference>
<dbReference type="EMBL" id="CP081495">
    <property type="protein sequence ID" value="UYW01360.1"/>
    <property type="molecule type" value="Genomic_DNA"/>
</dbReference>
<evidence type="ECO:0000256" key="6">
    <source>
        <dbReference type="SAM" id="Phobius"/>
    </source>
</evidence>
<dbReference type="PIRSF" id="PIRSF006060">
    <property type="entry name" value="AA_transporter"/>
    <property type="match status" value="1"/>
</dbReference>
<feature type="transmembrane region" description="Helical" evidence="6">
    <location>
        <begin position="362"/>
        <end position="379"/>
    </location>
</feature>
<evidence type="ECO:0000313" key="7">
    <source>
        <dbReference type="EMBL" id="UYW01360.1"/>
    </source>
</evidence>
<proteinExistence type="predicted"/>
<dbReference type="InterPro" id="IPR002293">
    <property type="entry name" value="AA/rel_permease1"/>
</dbReference>
<name>A0ABY6M1S4_9FLAO</name>
<feature type="transmembrane region" description="Helical" evidence="6">
    <location>
        <begin position="60"/>
        <end position="82"/>
    </location>
</feature>
<keyword evidence="5 6" id="KW-0472">Membrane</keyword>